<sequence>DQTTIECDLYPRFFLSVAGVEEAEAGLEDAISMESEGPQFVSDPRSPLEFSNRTGGVLHCPVRGSPPPRVTWLTGDGAVAAPIRNVRELLTNGSLFFPAFGPESYRHDVHSAVYRCEAANTVGKILSKDILVRAVVEQNYDVQVHDAYVTVGNTAVLRCVVPTFVKDFLTVTSWVQDSSFNIYPSIQDTDSKYRMLPTGELLVYTVTEADSEVSYRCRVVHRITGRTTESSSQGRIFVTDGDKSEAPKINERIPQITVHAGDLAVLSCTSQGVPPPSYWWIRNRKENNLAEEISSLSNDRYRLQGGIFIIQNVEEEDAGNYACTVNNTAGSDRIHIELVVISQLTAHLSPPVITVDIGHSVEFTCTVSGHSPHIISWFKDGLPLQDHGRHIQSSAPKGSILTIQSVTRDSRGMYQCFVRNDFGNTQASAELKLGDATPQIIYKFIEQTIQPGPSVSLKCIATGNPTPQFTWKLDGFPLPQNERILMGQYVTLNGDVVSHINISSVLVEDGGEYTCEATNSVGSLFHSARLNIYGMPRIRSMPKITAVSGQDLVVKCPVGGFPITTITWKKDNHLLPLNRRQDVSPEGKLTIRNIDRQSDKGTYSCTASNKQGQEDSKSVVIEIKVPPRVAPFNFNQGLSVGMRAQVTCVIEKGDPPFTINWLKDAVLITPTLPLASEIKIIPIDSRSSTFVIESLSARHSGNFTCLASNGIAEVAHTAPLTVSVPPTWQVEPQDQQAPEGVSQFLIHCQAEGFPKPSITWRKAVGNKPGKYHDIQMLAKDTDSKVQSSFHYRTNGSLIIYKPQEEHEGFYLCEAYNGIGAGLSKVIYFKVNAPVRMVTKYRNVTTKLGSSVTLKCEVHGDHPITILWEKSDYTLSLSMNDYRYAVKESNTTDGLSSELKISAASRQDSGQFYCIATNQFGRDDMVVHLTVQEPPDFPRNLHVLEKGSRFVRLSWSSSSSQNNQVAQYIIEYKLENGPWREQSPSLSTSGSETELQISNLKPATNYQFRIFSENESGRSQASDVLDVMTNGDIPEGPPLEVKVEAISSTQLKVSWLPPEKHLWNGEILGYHIGYKEKKLYFDVYQHKRVEMSLENYSYSTTLNNLKKFTHYIIVIQAFNYLGQGPESEEVEAKTFEDVPSAAPDNIRCTPLSSESLQITWNALPEGFVHGVLRGYKVIWENVNENGDEIQTETKITTQTIIVIHGLGKFTNHSIQVGAFTQVGDGVFSSPLYCATEEDVPEAPADLKPVINSSSSIILSWLKPSKTNGVLTLYNLYIESLTQGSEIKSFRRTLPPENTWYEAEGLSKTNRYQFSVAAGTKIGEGPRSKVVSASPSAEVGAAIFSFGATIIISWRQDVHLQCQHVGKPLPIVTWKKWGQPLKYSSRFKLGLDSSLHITNVSRDDSGNFSCHIENPFSLDYISHRLVVKVVPASPLLHVTSSTNTSLHIQWKQSDDGGSPIRSFTIHYKSEPGKWTDLKVDRHLSSYILTNLSCGTMYRIYVTSQNKVGSSEPSQEVVISTNGSKPSPPPQDRFIFTNSSSAILFLENWVDSGCPILYFDMEYKKVTDKKWTLVSNNIVLQRMFFIQGLPTGTDYQLRVKAQNSAGLTTAEYHMRISNEVGGTFSPTLGRINDSISPLADAEILISAALFSVIIFSFMSLLFICYKRGCKREGAPQTYASHTFSSNTNEKKQHMKMQDQYFTTVRKHSFSSDREISTFEQIPEYSEDIYPYATFHLNKPAEARIKSDASLQTFTYHDPHFTSAETLKIKENNYPSVKNLLHKMKSLKSESEEYDESESESEHTISGQVESGFRSKQSFNRFHRNRLHKLVSKRDHFDSSPGQKRILSCHKPMSKGQKLSSNAQLDPPSEFSDTRESSEAERNLFMNQRRLADFTIAV</sequence>
<protein>
    <recommendedName>
        <fullName evidence="21">Down syndrome cell adhesion molecule-like protein Dscam2</fullName>
    </recommendedName>
</protein>
<dbReference type="CDD" id="cd00096">
    <property type="entry name" value="Ig"/>
    <property type="match status" value="1"/>
</dbReference>
<dbReference type="FunFam" id="2.60.40.10:FF:000104">
    <property type="entry name" value="Down syndrome cell adhesion molecule b"/>
    <property type="match status" value="1"/>
</dbReference>
<dbReference type="GO" id="GO:0045202">
    <property type="term" value="C:synapse"/>
    <property type="evidence" value="ECO:0007669"/>
    <property type="project" value="UniProtKB-SubCell"/>
</dbReference>
<evidence type="ECO:0000256" key="5">
    <source>
        <dbReference type="ARBA" id="ARBA00022737"/>
    </source>
</evidence>
<feature type="domain" description="Fibronectin type-III" evidence="18">
    <location>
        <begin position="1241"/>
        <end position="1337"/>
    </location>
</feature>
<feature type="region of interest" description="Disordered" evidence="15">
    <location>
        <begin position="1785"/>
        <end position="1807"/>
    </location>
</feature>
<evidence type="ECO:0000256" key="13">
    <source>
        <dbReference type="ARBA" id="ARBA00023319"/>
    </source>
</evidence>
<keyword evidence="2" id="KW-1003">Cell membrane</keyword>
<dbReference type="FunFam" id="2.60.40.10:FF:000093">
    <property type="entry name" value="Down syndrome cell adhesion molecule, isoform B"/>
    <property type="match status" value="1"/>
</dbReference>
<evidence type="ECO:0000313" key="19">
    <source>
        <dbReference type="EMBL" id="CAH0385367.1"/>
    </source>
</evidence>
<proteinExistence type="predicted"/>
<dbReference type="InterPro" id="IPR003599">
    <property type="entry name" value="Ig_sub"/>
</dbReference>
<feature type="region of interest" description="Disordered" evidence="15">
    <location>
        <begin position="1828"/>
        <end position="1879"/>
    </location>
</feature>
<evidence type="ECO:0000259" key="17">
    <source>
        <dbReference type="PROSITE" id="PS50835"/>
    </source>
</evidence>
<dbReference type="Proteomes" id="UP001152759">
    <property type="component" value="Chromosome 2"/>
</dbReference>
<evidence type="ECO:0000256" key="14">
    <source>
        <dbReference type="ARBA" id="ARBA00034103"/>
    </source>
</evidence>
<gene>
    <name evidence="19" type="ORF">BEMITA_LOCUS4595</name>
</gene>
<evidence type="ECO:0000256" key="10">
    <source>
        <dbReference type="ARBA" id="ARBA00023136"/>
    </source>
</evidence>
<dbReference type="GO" id="GO:0098609">
    <property type="term" value="P:cell-cell adhesion"/>
    <property type="evidence" value="ECO:0007669"/>
    <property type="project" value="UniProtKB-ARBA"/>
</dbReference>
<evidence type="ECO:0000313" key="20">
    <source>
        <dbReference type="Proteomes" id="UP001152759"/>
    </source>
</evidence>
<evidence type="ECO:0008006" key="21">
    <source>
        <dbReference type="Google" id="ProtNLM"/>
    </source>
</evidence>
<feature type="compositionally biased region" description="Basic and acidic residues" evidence="15">
    <location>
        <begin position="1868"/>
        <end position="1878"/>
    </location>
</feature>
<feature type="domain" description="Ig-like" evidence="17">
    <location>
        <begin position="726"/>
        <end position="823"/>
    </location>
</feature>
<dbReference type="CDD" id="cd00063">
    <property type="entry name" value="FN3"/>
    <property type="match status" value="6"/>
</dbReference>
<dbReference type="InterPro" id="IPR036179">
    <property type="entry name" value="Ig-like_dom_sf"/>
</dbReference>
<keyword evidence="5" id="KW-0677">Repeat</keyword>
<keyword evidence="12" id="KW-0325">Glycoprotein</keyword>
<feature type="transmembrane region" description="Helical" evidence="16">
    <location>
        <begin position="1640"/>
        <end position="1662"/>
    </location>
</feature>
<dbReference type="InterPro" id="IPR036116">
    <property type="entry name" value="FN3_sf"/>
</dbReference>
<name>A0A9P0A6N0_BEMTA</name>
<evidence type="ECO:0000256" key="15">
    <source>
        <dbReference type="SAM" id="MobiDB-lite"/>
    </source>
</evidence>
<feature type="domain" description="Ig-like" evidence="17">
    <location>
        <begin position="38"/>
        <end position="127"/>
    </location>
</feature>
<feature type="domain" description="Fibronectin type-III" evidence="18">
    <location>
        <begin position="1428"/>
        <end position="1521"/>
    </location>
</feature>
<keyword evidence="11" id="KW-1015">Disulfide bond</keyword>
<dbReference type="FunFam" id="2.60.40.10:FF:000017">
    <property type="entry name" value="Down syndrome cell adhesion molecule b"/>
    <property type="match status" value="1"/>
</dbReference>
<evidence type="ECO:0000256" key="12">
    <source>
        <dbReference type="ARBA" id="ARBA00023180"/>
    </source>
</evidence>
<dbReference type="PROSITE" id="PS50835">
    <property type="entry name" value="IG_LIKE"/>
    <property type="match status" value="10"/>
</dbReference>
<dbReference type="SMART" id="SM00408">
    <property type="entry name" value="IGc2"/>
    <property type="match status" value="9"/>
</dbReference>
<keyword evidence="3 16" id="KW-0812">Transmembrane</keyword>
<feature type="non-terminal residue" evidence="19">
    <location>
        <position position="1"/>
    </location>
</feature>
<feature type="domain" description="Ig-like" evidence="17">
    <location>
        <begin position="1324"/>
        <end position="1420"/>
    </location>
</feature>
<evidence type="ECO:0000259" key="18">
    <source>
        <dbReference type="PROSITE" id="PS50853"/>
    </source>
</evidence>
<dbReference type="Pfam" id="PF00041">
    <property type="entry name" value="fn3"/>
    <property type="match status" value="5"/>
</dbReference>
<feature type="domain" description="Fibronectin type-III" evidence="18">
    <location>
        <begin position="1036"/>
        <end position="1136"/>
    </location>
</feature>
<dbReference type="Pfam" id="PF13927">
    <property type="entry name" value="Ig_3"/>
    <property type="match status" value="4"/>
</dbReference>
<dbReference type="FunFam" id="2.60.40.10:FF:000032">
    <property type="entry name" value="palladin isoform X1"/>
    <property type="match status" value="1"/>
</dbReference>
<comment type="subcellular location">
    <subcellularLocation>
        <location evidence="1">Cell membrane</location>
        <topology evidence="1">Single-pass type I membrane protein</topology>
    </subcellularLocation>
    <subcellularLocation>
        <location evidence="14">Synapse</location>
    </subcellularLocation>
</comment>
<feature type="domain" description="Ig-like" evidence="17">
    <location>
        <begin position="833"/>
        <end position="931"/>
    </location>
</feature>
<dbReference type="FunFam" id="2.60.40.10:FF:000107">
    <property type="entry name" value="Myosin, light chain kinase a"/>
    <property type="match status" value="1"/>
</dbReference>
<feature type="domain" description="Ig-like" evidence="17">
    <location>
        <begin position="247"/>
        <end position="339"/>
    </location>
</feature>
<dbReference type="SUPFAM" id="SSF49265">
    <property type="entry name" value="Fibronectin type III"/>
    <property type="match status" value="3"/>
</dbReference>
<evidence type="ECO:0000256" key="16">
    <source>
        <dbReference type="SAM" id="Phobius"/>
    </source>
</evidence>
<keyword evidence="7" id="KW-0524">Neurogenesis</keyword>
<evidence type="ECO:0000256" key="7">
    <source>
        <dbReference type="ARBA" id="ARBA00022902"/>
    </source>
</evidence>
<organism evidence="19 20">
    <name type="scientific">Bemisia tabaci</name>
    <name type="common">Sweetpotato whitefly</name>
    <name type="synonym">Aleurodes tabaci</name>
    <dbReference type="NCBI Taxonomy" id="7038"/>
    <lineage>
        <taxon>Eukaryota</taxon>
        <taxon>Metazoa</taxon>
        <taxon>Ecdysozoa</taxon>
        <taxon>Arthropoda</taxon>
        <taxon>Hexapoda</taxon>
        <taxon>Insecta</taxon>
        <taxon>Pterygota</taxon>
        <taxon>Neoptera</taxon>
        <taxon>Paraneoptera</taxon>
        <taxon>Hemiptera</taxon>
        <taxon>Sternorrhyncha</taxon>
        <taxon>Aleyrodoidea</taxon>
        <taxon>Aleyrodidae</taxon>
        <taxon>Aleyrodinae</taxon>
        <taxon>Bemisia</taxon>
    </lineage>
</organism>
<evidence type="ECO:0000256" key="1">
    <source>
        <dbReference type="ARBA" id="ARBA00004251"/>
    </source>
</evidence>
<feature type="domain" description="Fibronectin type-III" evidence="18">
    <location>
        <begin position="1141"/>
        <end position="1237"/>
    </location>
</feature>
<dbReference type="InterPro" id="IPR003598">
    <property type="entry name" value="Ig_sub2"/>
</dbReference>
<dbReference type="FunFam" id="2.60.40.10:FF:000333">
    <property type="entry name" value="Down syndrome cell adhesion molecule"/>
    <property type="match status" value="1"/>
</dbReference>
<dbReference type="CDD" id="cd20956">
    <property type="entry name" value="IgI_4_Dscam"/>
    <property type="match status" value="1"/>
</dbReference>
<dbReference type="SMART" id="SM00060">
    <property type="entry name" value="FN3"/>
    <property type="match status" value="6"/>
</dbReference>
<dbReference type="InterPro" id="IPR007110">
    <property type="entry name" value="Ig-like_dom"/>
</dbReference>
<dbReference type="GO" id="GO:0048812">
    <property type="term" value="P:neuron projection morphogenesis"/>
    <property type="evidence" value="ECO:0007669"/>
    <property type="project" value="UniProtKB-ARBA"/>
</dbReference>
<evidence type="ECO:0000256" key="6">
    <source>
        <dbReference type="ARBA" id="ARBA00022889"/>
    </source>
</evidence>
<accession>A0A9P0A6N0</accession>
<dbReference type="PANTHER" id="PTHR44170:SF56">
    <property type="entry name" value="FIBRONECTIN TYPE-III DOMAIN-CONTAINING PROTEIN"/>
    <property type="match status" value="1"/>
</dbReference>
<dbReference type="FunFam" id="2.60.40.10:FF:000005">
    <property type="entry name" value="Neuronal cell adhesion molecule"/>
    <property type="match status" value="1"/>
</dbReference>
<keyword evidence="20" id="KW-1185">Reference proteome</keyword>
<evidence type="ECO:0000256" key="4">
    <source>
        <dbReference type="ARBA" id="ARBA00022729"/>
    </source>
</evidence>
<dbReference type="PROSITE" id="PS50853">
    <property type="entry name" value="FN3"/>
    <property type="match status" value="6"/>
</dbReference>
<keyword evidence="13" id="KW-0393">Immunoglobulin domain</keyword>
<dbReference type="Pfam" id="PF25059">
    <property type="entry name" value="FN3_DSCAM-DSCAML_C"/>
    <property type="match status" value="1"/>
</dbReference>
<keyword evidence="8 16" id="KW-1133">Transmembrane helix</keyword>
<dbReference type="FunFam" id="2.60.40.10:FF:000719">
    <property type="entry name" value="nephrin isoform X1"/>
    <property type="match status" value="1"/>
</dbReference>
<evidence type="ECO:0000256" key="3">
    <source>
        <dbReference type="ARBA" id="ARBA00022692"/>
    </source>
</evidence>
<feature type="domain" description="Ig-like" evidence="17">
    <location>
        <begin position="358"/>
        <end position="432"/>
    </location>
</feature>
<dbReference type="PANTHER" id="PTHR44170">
    <property type="entry name" value="PROTEIN SIDEKICK"/>
    <property type="match status" value="1"/>
</dbReference>
<keyword evidence="4" id="KW-0732">Signal</keyword>
<keyword evidence="6" id="KW-0130">Cell adhesion</keyword>
<feature type="domain" description="Ig-like" evidence="17">
    <location>
        <begin position="438"/>
        <end position="531"/>
    </location>
</feature>
<dbReference type="SUPFAM" id="SSF48726">
    <property type="entry name" value="Immunoglobulin"/>
    <property type="match status" value="10"/>
</dbReference>
<dbReference type="InterPro" id="IPR013783">
    <property type="entry name" value="Ig-like_fold"/>
</dbReference>
<dbReference type="InterPro" id="IPR003961">
    <property type="entry name" value="FN3_dom"/>
</dbReference>
<evidence type="ECO:0000256" key="2">
    <source>
        <dbReference type="ARBA" id="ARBA00022475"/>
    </source>
</evidence>
<feature type="domain" description="Fibronectin type-III" evidence="18">
    <location>
        <begin position="1525"/>
        <end position="1624"/>
    </location>
</feature>
<dbReference type="EMBL" id="OU963863">
    <property type="protein sequence ID" value="CAH0385367.1"/>
    <property type="molecule type" value="Genomic_DNA"/>
</dbReference>
<keyword evidence="9" id="KW-0770">Synapse</keyword>
<feature type="domain" description="Ig-like" evidence="17">
    <location>
        <begin position="536"/>
        <end position="620"/>
    </location>
</feature>
<dbReference type="SMART" id="SM00409">
    <property type="entry name" value="IG"/>
    <property type="match status" value="10"/>
</dbReference>
<dbReference type="CDD" id="cd20958">
    <property type="entry name" value="IgI_5_Dscam"/>
    <property type="match status" value="1"/>
</dbReference>
<feature type="domain" description="Fibronectin type-III" evidence="18">
    <location>
        <begin position="936"/>
        <end position="1031"/>
    </location>
</feature>
<dbReference type="Gene3D" id="2.60.40.10">
    <property type="entry name" value="Immunoglobulins"/>
    <property type="match status" value="16"/>
</dbReference>
<reference evidence="19" key="1">
    <citation type="submission" date="2021-12" db="EMBL/GenBank/DDBJ databases">
        <authorList>
            <person name="King R."/>
        </authorList>
    </citation>
    <scope>NUCLEOTIDE SEQUENCE</scope>
</reference>
<feature type="domain" description="Ig-like" evidence="17">
    <location>
        <begin position="627"/>
        <end position="721"/>
    </location>
</feature>
<dbReference type="Pfam" id="PF07679">
    <property type="entry name" value="I-set"/>
    <property type="match status" value="4"/>
</dbReference>
<dbReference type="GO" id="GO:0005886">
    <property type="term" value="C:plasma membrane"/>
    <property type="evidence" value="ECO:0007669"/>
    <property type="project" value="UniProtKB-SubCell"/>
</dbReference>
<feature type="domain" description="Ig-like" evidence="17">
    <location>
        <begin position="152"/>
        <end position="233"/>
    </location>
</feature>
<evidence type="ECO:0000256" key="9">
    <source>
        <dbReference type="ARBA" id="ARBA00023018"/>
    </source>
</evidence>
<keyword evidence="10 16" id="KW-0472">Membrane</keyword>
<evidence type="ECO:0000256" key="8">
    <source>
        <dbReference type="ARBA" id="ARBA00022989"/>
    </source>
</evidence>
<dbReference type="InterPro" id="IPR056754">
    <property type="entry name" value="DSCAM/DSCAML_C"/>
</dbReference>
<dbReference type="FunFam" id="2.60.40.10:FF:000120">
    <property type="entry name" value="Down syndrome cell adhesion molecule like 1"/>
    <property type="match status" value="1"/>
</dbReference>
<dbReference type="InterPro" id="IPR013098">
    <property type="entry name" value="Ig_I-set"/>
</dbReference>
<evidence type="ECO:0000256" key="11">
    <source>
        <dbReference type="ARBA" id="ARBA00023157"/>
    </source>
</evidence>